<evidence type="ECO:0000313" key="1">
    <source>
        <dbReference type="EMBL" id="MCQ4335066.1"/>
    </source>
</evidence>
<protein>
    <submittedName>
        <fullName evidence="1">Helix-turn-helix domain-containing protein</fullName>
    </submittedName>
</protein>
<accession>A0A9R1D725</accession>
<dbReference type="InterPro" id="IPR009057">
    <property type="entry name" value="Homeodomain-like_sf"/>
</dbReference>
<evidence type="ECO:0000313" key="2">
    <source>
        <dbReference type="Proteomes" id="UP001139494"/>
    </source>
</evidence>
<dbReference type="SUPFAM" id="SSF46689">
    <property type="entry name" value="Homeodomain-like"/>
    <property type="match status" value="1"/>
</dbReference>
<sequence length="157" mass="17926">MGRKQHVVNLSAEERRTLEWFISTGERKSEDNTRARILLKADDGLTDAEICEHVGCSISTPYKARKNYCKRGLAAIHRRKPDREYARKLDGDAEARLIKLACSDPPEGRSRWTLHLLADELVALDEIDFESISHETVRQRLKKRPETASLRLLGDSS</sequence>
<organism evidence="1 2">
    <name type="scientific">Natronomonas aquatica</name>
    <dbReference type="NCBI Taxonomy" id="2841590"/>
    <lineage>
        <taxon>Archaea</taxon>
        <taxon>Methanobacteriati</taxon>
        <taxon>Methanobacteriota</taxon>
        <taxon>Stenosarchaea group</taxon>
        <taxon>Halobacteria</taxon>
        <taxon>Halobacteriales</taxon>
        <taxon>Natronomonadaceae</taxon>
        <taxon>Natronomonas</taxon>
    </lineage>
</organism>
<gene>
    <name evidence="1" type="ORF">KM295_16600</name>
</gene>
<dbReference type="Proteomes" id="UP001139494">
    <property type="component" value="Unassembled WGS sequence"/>
</dbReference>
<comment type="caution">
    <text evidence="1">The sequence shown here is derived from an EMBL/GenBank/DDBJ whole genome shotgun (WGS) entry which is preliminary data.</text>
</comment>
<keyword evidence="2" id="KW-1185">Reference proteome</keyword>
<dbReference type="EMBL" id="JAHLKM010000069">
    <property type="protein sequence ID" value="MCQ4335066.1"/>
    <property type="molecule type" value="Genomic_DNA"/>
</dbReference>
<reference evidence="1" key="1">
    <citation type="journal article" date="2023" name="Front. Microbiol.">
        <title>Genomic-based phylogenetic and metabolic analyses of the genus Natronomonas, and description of Natronomonas aquatica sp. nov.</title>
        <authorList>
            <person name="Garcia-Roldan A."/>
            <person name="Duran-Viseras A."/>
            <person name="de la Haba R.R."/>
            <person name="Corral P."/>
            <person name="Sanchez-Porro C."/>
            <person name="Ventosa A."/>
        </authorList>
    </citation>
    <scope>NUCLEOTIDE SEQUENCE</scope>
    <source>
        <strain evidence="1">F2-12</strain>
    </source>
</reference>
<dbReference type="AlphaFoldDB" id="A0A9R1D725"/>
<name>A0A9R1D725_9EURY</name>
<dbReference type="RefSeq" id="WP_256031519.1">
    <property type="nucleotide sequence ID" value="NZ_JAHLKM010000069.1"/>
</dbReference>
<proteinExistence type="predicted"/>
<dbReference type="Pfam" id="PF13565">
    <property type="entry name" value="HTH_32"/>
    <property type="match status" value="1"/>
</dbReference>